<dbReference type="PANTHER" id="PTHR48027">
    <property type="entry name" value="HETEROGENEOUS NUCLEAR RIBONUCLEOPROTEIN 87F-RELATED"/>
    <property type="match status" value="1"/>
</dbReference>
<dbReference type="RefSeq" id="WP_025079628.1">
    <property type="nucleotide sequence ID" value="NZ_JBGYTE010000032.1"/>
</dbReference>
<dbReference type="InterPro" id="IPR052462">
    <property type="entry name" value="SLIRP/GR-RBP-like"/>
</dbReference>
<dbReference type="Proteomes" id="UP000254263">
    <property type="component" value="Unassembled WGS sequence"/>
</dbReference>
<organism evidence="4 5">
    <name type="scientific">Porphyromonas macacae</name>
    <dbReference type="NCBI Taxonomy" id="28115"/>
    <lineage>
        <taxon>Bacteria</taxon>
        <taxon>Pseudomonadati</taxon>
        <taxon>Bacteroidota</taxon>
        <taxon>Bacteroidia</taxon>
        <taxon>Bacteroidales</taxon>
        <taxon>Porphyromonadaceae</taxon>
        <taxon>Porphyromonas</taxon>
    </lineage>
</organism>
<evidence type="ECO:0000259" key="3">
    <source>
        <dbReference type="PROSITE" id="PS50102"/>
    </source>
</evidence>
<dbReference type="Pfam" id="PF00076">
    <property type="entry name" value="RRM_1"/>
    <property type="match status" value="1"/>
</dbReference>
<feature type="region of interest" description="Disordered" evidence="2">
    <location>
        <begin position="79"/>
        <end position="99"/>
    </location>
</feature>
<proteinExistence type="predicted"/>
<dbReference type="OrthoDB" id="9798855at2"/>
<protein>
    <submittedName>
        <fullName evidence="4">Polyadenylate binding protein, human types 1, 2, 3, 4 family</fullName>
    </submittedName>
</protein>
<feature type="domain" description="RRM" evidence="3">
    <location>
        <begin position="1"/>
        <end position="79"/>
    </location>
</feature>
<gene>
    <name evidence="4" type="ORF">NCTC13100_00894</name>
</gene>
<evidence type="ECO:0000313" key="5">
    <source>
        <dbReference type="Proteomes" id="UP000254263"/>
    </source>
</evidence>
<evidence type="ECO:0000256" key="1">
    <source>
        <dbReference type="ARBA" id="ARBA00022884"/>
    </source>
</evidence>
<sequence length="99" mass="11758">MNIYLGNLNYRVRENDLRGLMEQFGIVKDARVVIDRETRRSRGFGFVEMESDDEARNAIETLNEQEFMGRNLIVKEAMPRPERPAGFERAQRYKEPQEY</sequence>
<dbReference type="InterPro" id="IPR035979">
    <property type="entry name" value="RBD_domain_sf"/>
</dbReference>
<keyword evidence="1" id="KW-0694">RNA-binding</keyword>
<name>A0A379DJ35_9PORP</name>
<dbReference type="InterPro" id="IPR012677">
    <property type="entry name" value="Nucleotide-bd_a/b_plait_sf"/>
</dbReference>
<dbReference type="InterPro" id="IPR000504">
    <property type="entry name" value="RRM_dom"/>
</dbReference>
<evidence type="ECO:0000313" key="4">
    <source>
        <dbReference type="EMBL" id="SUB77755.1"/>
    </source>
</evidence>
<dbReference type="Gene3D" id="3.30.70.330">
    <property type="match status" value="1"/>
</dbReference>
<dbReference type="GO" id="GO:0003723">
    <property type="term" value="F:RNA binding"/>
    <property type="evidence" value="ECO:0007669"/>
    <property type="project" value="UniProtKB-KW"/>
</dbReference>
<dbReference type="EMBL" id="UGTI01000001">
    <property type="protein sequence ID" value="SUB77755.1"/>
    <property type="molecule type" value="Genomic_DNA"/>
</dbReference>
<dbReference type="SMART" id="SM00360">
    <property type="entry name" value="RRM"/>
    <property type="match status" value="1"/>
</dbReference>
<dbReference type="AlphaFoldDB" id="A0A379DJ35"/>
<reference evidence="4 5" key="1">
    <citation type="submission" date="2018-06" db="EMBL/GenBank/DDBJ databases">
        <authorList>
            <consortium name="Pathogen Informatics"/>
            <person name="Doyle S."/>
        </authorList>
    </citation>
    <scope>NUCLEOTIDE SEQUENCE [LARGE SCALE GENOMIC DNA]</scope>
    <source>
        <strain evidence="4 5">NCTC13100</strain>
    </source>
</reference>
<dbReference type="SUPFAM" id="SSF54928">
    <property type="entry name" value="RNA-binding domain, RBD"/>
    <property type="match status" value="1"/>
</dbReference>
<dbReference type="PROSITE" id="PS50102">
    <property type="entry name" value="RRM"/>
    <property type="match status" value="1"/>
</dbReference>
<evidence type="ECO:0000256" key="2">
    <source>
        <dbReference type="SAM" id="MobiDB-lite"/>
    </source>
</evidence>
<accession>A0A379DJ35</accession>